<feature type="active site" description="Charge relay system" evidence="7">
    <location>
        <position position="232"/>
    </location>
</feature>
<keyword evidence="2 7" id="KW-0645">Protease</keyword>
<proteinExistence type="inferred from homology"/>
<feature type="compositionally biased region" description="Pro residues" evidence="9">
    <location>
        <begin position="473"/>
        <end position="485"/>
    </location>
</feature>
<dbReference type="InterPro" id="IPR051048">
    <property type="entry name" value="Peptidase_S8/S53_subtilisin"/>
</dbReference>
<evidence type="ECO:0000256" key="9">
    <source>
        <dbReference type="SAM" id="MobiDB-lite"/>
    </source>
</evidence>
<dbReference type="SUPFAM" id="SSF52743">
    <property type="entry name" value="Subtilisin-like"/>
    <property type="match status" value="1"/>
</dbReference>
<sequence length="846" mass="89093">MNKVLIALALGATRAEVDLNMVKMAADAHEGLLSSRILFKLDPSDVSVKAEPDAVASKVADKIGCGTKPARVFRPAGKFEAAHKAFDLHLHYSLDCGGPEDDATAQSIASYSKFEAYVDGEDHDGVGWIEPEYAVSTSWTPDDPSLGSQDHYEAISLFEAWDVTTGSPDVVVQVLDTGVDMAHPDLKMNIWKNPGEICGNGVDDDNNGYVDDCHGYNHADDTGTDLVSGNWHGSHCGGTIAADNNNGVGVAGVAGGDGSANSGAKLMISVGFGDTAVKGFAEALTYGADMGAQISSNSWGYTGARAASVTSPGYIAQNIKDAIDYYNSKKGIVVFAAGNQNSASDYYPAFYSATVAVAAVTDAGVRASFSNYGDWIEISAPGVSVYSTQLATQTAAYGYASGTSMACPHVAGVLALGLSVAPDLSKEELLGCLYETARNVDGTNGAYAGKLGAGLVDAEAFVACVGGDAANPRPTPKPTPTPEKPPFGEEQKGFCVTSDGGDQNWGVVKLEGGDFESAAQKAKCLEMCAKVQGVTGCETIWDQWNRGCYAHTRDVARGNGVARHSCWIADDDGAEPAPRPTPKPTAKPVGDDGPTKTVTIDLPDVTDKRSSMQSLTNTWHQWGSETLTFDGAVLSAEIKLNWKDQGWGNKKGAVGVSNGDCAGSSCEALAYYHPAPRYYTKQTIKLDVDKLAIDGPGVLVPRYRVGGGGGHQIYIRDATLTVVVSAEPSPTPAPTPRPTVEPLHPATDVKVKMHGKVGDLAIASWTHATTASQVKFHVEYLTNEADAEWTRVDDGRSYVDEADGRYYQVVAPPCAHKGKVRVAYVDAAGAASEVAYSNTFKMKCKK</sequence>
<dbReference type="InterPro" id="IPR015500">
    <property type="entry name" value="Peptidase_S8_subtilisin-rel"/>
</dbReference>
<evidence type="ECO:0000256" key="4">
    <source>
        <dbReference type="ARBA" id="ARBA00022825"/>
    </source>
</evidence>
<dbReference type="InterPro" id="IPR023827">
    <property type="entry name" value="Peptidase_S8_Asp-AS"/>
</dbReference>
<feature type="region of interest" description="Disordered" evidence="9">
    <location>
        <begin position="571"/>
        <end position="601"/>
    </location>
</feature>
<gene>
    <name evidence="11" type="ORF">SO694_00004472</name>
</gene>
<name>A0ABR1G9H2_AURAN</name>
<protein>
    <recommendedName>
        <fullName evidence="6">subtilisin</fullName>
        <ecNumber evidence="6">3.4.21.62</ecNumber>
    </recommendedName>
</protein>
<dbReference type="PROSITE" id="PS00136">
    <property type="entry name" value="SUBTILASE_ASP"/>
    <property type="match status" value="1"/>
</dbReference>
<dbReference type="PROSITE" id="PS00137">
    <property type="entry name" value="SUBTILASE_HIS"/>
    <property type="match status" value="1"/>
</dbReference>
<dbReference type="Proteomes" id="UP001363151">
    <property type="component" value="Unassembled WGS sequence"/>
</dbReference>
<evidence type="ECO:0000259" key="10">
    <source>
        <dbReference type="Pfam" id="PF00082"/>
    </source>
</evidence>
<dbReference type="PANTHER" id="PTHR43399:SF4">
    <property type="entry name" value="CELL WALL-ASSOCIATED PROTEASE"/>
    <property type="match status" value="1"/>
</dbReference>
<reference evidence="11 12" key="1">
    <citation type="submission" date="2024-03" db="EMBL/GenBank/DDBJ databases">
        <title>Aureococcus anophagefferens CCMP1851 and Kratosvirus quantuckense: Draft genome of a second virus-susceptible host strain in the model system.</title>
        <authorList>
            <person name="Chase E."/>
            <person name="Truchon A.R."/>
            <person name="Schepens W."/>
            <person name="Wilhelm S.W."/>
        </authorList>
    </citation>
    <scope>NUCLEOTIDE SEQUENCE [LARGE SCALE GENOMIC DNA]</scope>
    <source>
        <strain evidence="11 12">CCMP1851</strain>
    </source>
</reference>
<evidence type="ECO:0000256" key="7">
    <source>
        <dbReference type="PROSITE-ProRule" id="PRU01240"/>
    </source>
</evidence>
<feature type="active site" description="Charge relay system" evidence="7">
    <location>
        <position position="404"/>
    </location>
</feature>
<feature type="region of interest" description="Disordered" evidence="9">
    <location>
        <begin position="469"/>
        <end position="491"/>
    </location>
</feature>
<dbReference type="EC" id="3.4.21.62" evidence="6"/>
<dbReference type="Gene3D" id="3.40.50.200">
    <property type="entry name" value="Peptidase S8/S53 domain"/>
    <property type="match status" value="1"/>
</dbReference>
<comment type="caution">
    <text evidence="11">The sequence shown here is derived from an EMBL/GenBank/DDBJ whole genome shotgun (WGS) entry which is preliminary data.</text>
</comment>
<evidence type="ECO:0000256" key="2">
    <source>
        <dbReference type="ARBA" id="ARBA00022670"/>
    </source>
</evidence>
<dbReference type="PROSITE" id="PS51892">
    <property type="entry name" value="SUBTILASE"/>
    <property type="match status" value="1"/>
</dbReference>
<evidence type="ECO:0000313" key="12">
    <source>
        <dbReference type="Proteomes" id="UP001363151"/>
    </source>
</evidence>
<evidence type="ECO:0000256" key="5">
    <source>
        <dbReference type="ARBA" id="ARBA00023529"/>
    </source>
</evidence>
<dbReference type="EMBL" id="JBBJCI010000040">
    <property type="protein sequence ID" value="KAK7249709.1"/>
    <property type="molecule type" value="Genomic_DNA"/>
</dbReference>
<dbReference type="PRINTS" id="PR00723">
    <property type="entry name" value="SUBTILISIN"/>
</dbReference>
<keyword evidence="12" id="KW-1185">Reference proteome</keyword>
<accession>A0ABR1G9H2</accession>
<dbReference type="InterPro" id="IPR022398">
    <property type="entry name" value="Peptidase_S8_His-AS"/>
</dbReference>
<keyword evidence="4 7" id="KW-0720">Serine protease</keyword>
<feature type="domain" description="Peptidase S8/S53" evidence="10">
    <location>
        <begin position="169"/>
        <end position="445"/>
    </location>
</feature>
<comment type="similarity">
    <text evidence="1 7 8">Belongs to the peptidase S8 family.</text>
</comment>
<evidence type="ECO:0000256" key="8">
    <source>
        <dbReference type="RuleBase" id="RU003355"/>
    </source>
</evidence>
<keyword evidence="3 7" id="KW-0378">Hydrolase</keyword>
<dbReference type="InterPro" id="IPR000209">
    <property type="entry name" value="Peptidase_S8/S53_dom"/>
</dbReference>
<evidence type="ECO:0000256" key="1">
    <source>
        <dbReference type="ARBA" id="ARBA00011073"/>
    </source>
</evidence>
<comment type="catalytic activity">
    <reaction evidence="5">
        <text>Hydrolysis of proteins with broad specificity for peptide bonds, and a preference for a large uncharged residue in P1. Hydrolyzes peptide amides.</text>
        <dbReference type="EC" id="3.4.21.62"/>
    </reaction>
</comment>
<dbReference type="PANTHER" id="PTHR43399">
    <property type="entry name" value="SUBTILISIN-RELATED"/>
    <property type="match status" value="1"/>
</dbReference>
<dbReference type="InterPro" id="IPR036852">
    <property type="entry name" value="Peptidase_S8/S53_dom_sf"/>
</dbReference>
<organism evidence="11 12">
    <name type="scientific">Aureococcus anophagefferens</name>
    <name type="common">Harmful bloom alga</name>
    <dbReference type="NCBI Taxonomy" id="44056"/>
    <lineage>
        <taxon>Eukaryota</taxon>
        <taxon>Sar</taxon>
        <taxon>Stramenopiles</taxon>
        <taxon>Ochrophyta</taxon>
        <taxon>Pelagophyceae</taxon>
        <taxon>Pelagomonadales</taxon>
        <taxon>Pelagomonadaceae</taxon>
        <taxon>Aureococcus</taxon>
    </lineage>
</organism>
<evidence type="ECO:0000313" key="11">
    <source>
        <dbReference type="EMBL" id="KAK7249709.1"/>
    </source>
</evidence>
<dbReference type="Pfam" id="PF00082">
    <property type="entry name" value="Peptidase_S8"/>
    <property type="match status" value="1"/>
</dbReference>
<evidence type="ECO:0000256" key="3">
    <source>
        <dbReference type="ARBA" id="ARBA00022801"/>
    </source>
</evidence>
<dbReference type="InterPro" id="IPR023828">
    <property type="entry name" value="Peptidase_S8_Ser-AS"/>
</dbReference>
<feature type="active site" description="Charge relay system" evidence="7">
    <location>
        <position position="176"/>
    </location>
</feature>
<dbReference type="PROSITE" id="PS00138">
    <property type="entry name" value="SUBTILASE_SER"/>
    <property type="match status" value="1"/>
</dbReference>
<evidence type="ECO:0000256" key="6">
    <source>
        <dbReference type="ARBA" id="ARBA00023619"/>
    </source>
</evidence>